<evidence type="ECO:0000256" key="5">
    <source>
        <dbReference type="SAM" id="Phobius"/>
    </source>
</evidence>
<dbReference type="InterPro" id="IPR003418">
    <property type="entry name" value="Fumarate_red_D"/>
</dbReference>
<keyword evidence="4 5" id="KW-0472">Membrane</keyword>
<dbReference type="InterPro" id="IPR034804">
    <property type="entry name" value="SQR/QFR_C/D"/>
</dbReference>
<dbReference type="Pfam" id="PF02313">
    <property type="entry name" value="Fumarate_red_D"/>
    <property type="match status" value="1"/>
</dbReference>
<dbReference type="EMBL" id="BSDI01000004">
    <property type="protein sequence ID" value="GLH95723.1"/>
    <property type="molecule type" value="Genomic_DNA"/>
</dbReference>
<sequence length="118" mass="12630">MSRDRTSAEPFLWLLFSAGGVVTALAVPVFLFLFGIAFPLGWLDPPSSAEIYTLLRNPLARLAVIVLCGLGLMHAAHRLRHTVRDGLQLQRHGTAIAAACYGTAAFVTAVAVVLVSML</sequence>
<comment type="caution">
    <text evidence="6">The sequence shown here is derived from an EMBL/GenBank/DDBJ whole genome shotgun (WGS) entry which is preliminary data.</text>
</comment>
<keyword evidence="3 5" id="KW-1133">Transmembrane helix</keyword>
<dbReference type="SUPFAM" id="SSF81343">
    <property type="entry name" value="Fumarate reductase respiratory complex transmembrane subunits"/>
    <property type="match status" value="1"/>
</dbReference>
<evidence type="ECO:0000256" key="2">
    <source>
        <dbReference type="ARBA" id="ARBA00022692"/>
    </source>
</evidence>
<accession>A0ABQ5QLY8</accession>
<dbReference type="Proteomes" id="UP001144280">
    <property type="component" value="Unassembled WGS sequence"/>
</dbReference>
<proteinExistence type="predicted"/>
<keyword evidence="7" id="KW-1185">Reference proteome</keyword>
<name>A0ABQ5QLY8_9ACTN</name>
<keyword evidence="1" id="KW-1003">Cell membrane</keyword>
<feature type="transmembrane region" description="Helical" evidence="5">
    <location>
        <begin position="58"/>
        <end position="76"/>
    </location>
</feature>
<organism evidence="6 7">
    <name type="scientific">Phytohabitans aurantiacus</name>
    <dbReference type="NCBI Taxonomy" id="3016789"/>
    <lineage>
        <taxon>Bacteria</taxon>
        <taxon>Bacillati</taxon>
        <taxon>Actinomycetota</taxon>
        <taxon>Actinomycetes</taxon>
        <taxon>Micromonosporales</taxon>
        <taxon>Micromonosporaceae</taxon>
    </lineage>
</organism>
<gene>
    <name evidence="6" type="primary">frdD</name>
    <name evidence="6" type="ORF">Pa4123_09950</name>
</gene>
<feature type="transmembrane region" description="Helical" evidence="5">
    <location>
        <begin position="96"/>
        <end position="117"/>
    </location>
</feature>
<keyword evidence="2 5" id="KW-0812">Transmembrane</keyword>
<evidence type="ECO:0000256" key="4">
    <source>
        <dbReference type="ARBA" id="ARBA00023136"/>
    </source>
</evidence>
<feature type="transmembrane region" description="Helical" evidence="5">
    <location>
        <begin position="12"/>
        <end position="38"/>
    </location>
</feature>
<evidence type="ECO:0000313" key="6">
    <source>
        <dbReference type="EMBL" id="GLH95723.1"/>
    </source>
</evidence>
<dbReference type="RefSeq" id="WP_281892771.1">
    <property type="nucleotide sequence ID" value="NZ_BSDI01000004.1"/>
</dbReference>
<dbReference type="NCBIfam" id="NF003977">
    <property type="entry name" value="PRK05470.1-1"/>
    <property type="match status" value="1"/>
</dbReference>
<protein>
    <submittedName>
        <fullName evidence="6">Fumarate reductase subunit D</fullName>
    </submittedName>
</protein>
<reference evidence="6" key="1">
    <citation type="submission" date="2022-12" db="EMBL/GenBank/DDBJ databases">
        <title>New Phytohabitans aurantiacus sp. RD004123 nov., an actinomycete isolated from soil.</title>
        <authorList>
            <person name="Triningsih D.W."/>
            <person name="Harunari E."/>
            <person name="Igarashi Y."/>
        </authorList>
    </citation>
    <scope>NUCLEOTIDE SEQUENCE</scope>
    <source>
        <strain evidence="6">RD004123</strain>
    </source>
</reference>
<evidence type="ECO:0000313" key="7">
    <source>
        <dbReference type="Proteomes" id="UP001144280"/>
    </source>
</evidence>
<evidence type="ECO:0000256" key="3">
    <source>
        <dbReference type="ARBA" id="ARBA00022989"/>
    </source>
</evidence>
<dbReference type="Gene3D" id="1.20.1300.10">
    <property type="entry name" value="Fumarate reductase/succinate dehydrogenase, transmembrane subunit"/>
    <property type="match status" value="1"/>
</dbReference>
<evidence type="ECO:0000256" key="1">
    <source>
        <dbReference type="ARBA" id="ARBA00022475"/>
    </source>
</evidence>